<organism evidence="1 2">
    <name type="scientific">Spodoptera littoralis</name>
    <name type="common">Egyptian cotton leafworm</name>
    <dbReference type="NCBI Taxonomy" id="7109"/>
    <lineage>
        <taxon>Eukaryota</taxon>
        <taxon>Metazoa</taxon>
        <taxon>Ecdysozoa</taxon>
        <taxon>Arthropoda</taxon>
        <taxon>Hexapoda</taxon>
        <taxon>Insecta</taxon>
        <taxon>Pterygota</taxon>
        <taxon>Neoptera</taxon>
        <taxon>Endopterygota</taxon>
        <taxon>Lepidoptera</taxon>
        <taxon>Glossata</taxon>
        <taxon>Ditrysia</taxon>
        <taxon>Noctuoidea</taxon>
        <taxon>Noctuidae</taxon>
        <taxon>Amphipyrinae</taxon>
        <taxon>Spodoptera</taxon>
    </lineage>
</organism>
<reference evidence="1" key="1">
    <citation type="submission" date="2022-02" db="EMBL/GenBank/DDBJ databases">
        <authorList>
            <person name="King R."/>
        </authorList>
    </citation>
    <scope>NUCLEOTIDE SEQUENCE</scope>
</reference>
<protein>
    <submittedName>
        <fullName evidence="1">Uncharacterized protein</fullName>
    </submittedName>
</protein>
<proteinExistence type="predicted"/>
<dbReference type="EMBL" id="LR824532">
    <property type="protein sequence ID" value="CAH1634671.1"/>
    <property type="molecule type" value="Genomic_DNA"/>
</dbReference>
<name>A0A9P0HSU2_SPOLI</name>
<keyword evidence="2" id="KW-1185">Reference proteome</keyword>
<evidence type="ECO:0000313" key="1">
    <source>
        <dbReference type="EMBL" id="CAH1634671.1"/>
    </source>
</evidence>
<sequence length="525" mass="61260">MMTQEVQNFIREVTLIPCFHLYYWSDQQIEYYTNYCNSFSKVTITVDATGSFFQAIKLPDGTTLTKRLFVYIGMIASDSIKSTPIFQMVTDSHNKDSIAAWLKKWLIQVRSPPHEIITDYYYTAFTTFSSIKDYVKRSVLVLSGRNYALPITIYNLRCFENRDINVKMLYVRCILYMKECESFQQIKTLITDVVRLCLTEYDNPENPVSVYIQKISCTLGNTTYTEPNEDTDEKENIHENIILDDDDGLLSGFDEIVEREKSLDKTKSSSESQNSFYMPHLITTLKRLLLKLPLWSNIMCPLYKSQNKVPTSSAIESYFKTMKNLLFTTRSKKYNIDEYLNMHYDYLLGEIKIALNCLNNFADIVDKKEKNIKRKRGKTRKRKMLPFENKCCKKEKPSVTKTFLNDSVFSVIPTYVENWRGEGVPKDDSANKPVYIMFLKNSNFTVQHISEKNIKSTNTCAFDSVFFLLAHGFKEYSCIRDLFDNNCRNRDITAFLQILCNSDNNSEEANKLRIRIASIHFKNNH</sequence>
<dbReference type="AlphaFoldDB" id="A0A9P0HSU2"/>
<dbReference type="Proteomes" id="UP001153321">
    <property type="component" value="Chromosome 1"/>
</dbReference>
<evidence type="ECO:0000313" key="2">
    <source>
        <dbReference type="Proteomes" id="UP001153321"/>
    </source>
</evidence>
<accession>A0A9P0HSU2</accession>
<gene>
    <name evidence="1" type="ORF">SPLIT_LOCUS33</name>
</gene>